<dbReference type="InterPro" id="IPR036291">
    <property type="entry name" value="NAD(P)-bd_dom_sf"/>
</dbReference>
<evidence type="ECO:0000259" key="3">
    <source>
        <dbReference type="Pfam" id="PF13460"/>
    </source>
</evidence>
<evidence type="ECO:0000313" key="4">
    <source>
        <dbReference type="EMBL" id="ACF46258.1"/>
    </source>
</evidence>
<reference evidence="4" key="1">
    <citation type="submission" date="2008-06" db="EMBL/GenBank/DDBJ databases">
        <title>Complete sequence of chromosome of Prosthecochloris aestuarii DSM 271.</title>
        <authorList>
            <consortium name="US DOE Joint Genome Institute"/>
            <person name="Lucas S."/>
            <person name="Copeland A."/>
            <person name="Lapidus A."/>
            <person name="Glavina del Rio T."/>
            <person name="Dalin E."/>
            <person name="Tice H."/>
            <person name="Bruce D."/>
            <person name="Goodwin L."/>
            <person name="Pitluck S."/>
            <person name="Schmutz J."/>
            <person name="Larimer F."/>
            <person name="Land M."/>
            <person name="Hauser L."/>
            <person name="Kyrpides N."/>
            <person name="Anderson I."/>
            <person name="Liu Z."/>
            <person name="Li T."/>
            <person name="Zhao F."/>
            <person name="Overmann J."/>
            <person name="Bryant D.A."/>
            <person name="Richardson P."/>
        </authorList>
    </citation>
    <scope>NUCLEOTIDE SEQUENCE [LARGE SCALE GENOMIC DNA]</scope>
    <source>
        <strain evidence="4">DSM 271</strain>
    </source>
</reference>
<evidence type="ECO:0000256" key="1">
    <source>
        <dbReference type="ARBA" id="ARBA00022531"/>
    </source>
</evidence>
<proteinExistence type="predicted"/>
<dbReference type="Pfam" id="PF13460">
    <property type="entry name" value="NAD_binding_10"/>
    <property type="match status" value="1"/>
</dbReference>
<sequence length="297" mass="32230">MKQQKVLVAGASGYLGRYVVKEFAERGYSVRALVRTPDKLSAEGPNLEPAVADVVAEVFTGDATDRSTLKDACKGVDMVFSCMGLTKPQDNVSSEEVDHLGNKALLEDAIAHGVKKFIYISVYNAEKMMDIDVVKAHELFVRDLQSSGMPYTVIRPTGFFSDMGMFFSMARSGHMFMLGEGENRVNPIHGADLATVCADAAEKDKQEIGVGGPDTYSFNETVTMAFDALGKNPWITHVPMWVGDAALFLTGFFNKGLAGVMSFAIAVSGMDTVAPATGKQHLKDFFQELATKENENP</sequence>
<dbReference type="STRING" id="290512.Paes_1232"/>
<keyword evidence="5" id="KW-1185">Reference proteome</keyword>
<dbReference type="Proteomes" id="UP000002725">
    <property type="component" value="Chromosome"/>
</dbReference>
<accession>B4S871</accession>
<dbReference type="RefSeq" id="WP_012505793.1">
    <property type="nucleotide sequence ID" value="NC_011059.1"/>
</dbReference>
<dbReference type="GO" id="GO:0015979">
    <property type="term" value="P:photosynthesis"/>
    <property type="evidence" value="ECO:0007669"/>
    <property type="project" value="UniProtKB-KW"/>
</dbReference>
<keyword evidence="2" id="KW-0604">Photosystem II</keyword>
<feature type="domain" description="NAD(P)-binding" evidence="3">
    <location>
        <begin position="10"/>
        <end position="202"/>
    </location>
</feature>
<dbReference type="InterPro" id="IPR016040">
    <property type="entry name" value="NAD(P)-bd_dom"/>
</dbReference>
<dbReference type="Gene3D" id="3.40.50.720">
    <property type="entry name" value="NAD(P)-binding Rossmann-like Domain"/>
    <property type="match status" value="1"/>
</dbReference>
<dbReference type="CDD" id="cd05243">
    <property type="entry name" value="SDR_a5"/>
    <property type="match status" value="1"/>
</dbReference>
<dbReference type="AlphaFoldDB" id="B4S871"/>
<evidence type="ECO:0000313" key="5">
    <source>
        <dbReference type="Proteomes" id="UP000002725"/>
    </source>
</evidence>
<organism evidence="4 5">
    <name type="scientific">Prosthecochloris aestuarii (strain DSM 271 / SK 413)</name>
    <dbReference type="NCBI Taxonomy" id="290512"/>
    <lineage>
        <taxon>Bacteria</taxon>
        <taxon>Pseudomonadati</taxon>
        <taxon>Chlorobiota</taxon>
        <taxon>Chlorobiia</taxon>
        <taxon>Chlorobiales</taxon>
        <taxon>Chlorobiaceae</taxon>
        <taxon>Prosthecochloris</taxon>
    </lineage>
</organism>
<gene>
    <name evidence="4" type="ordered locus">Paes_1232</name>
</gene>
<dbReference type="GO" id="GO:0009523">
    <property type="term" value="C:photosystem II"/>
    <property type="evidence" value="ECO:0007669"/>
    <property type="project" value="UniProtKB-KW"/>
</dbReference>
<keyword evidence="1" id="KW-0602">Photosynthesis</keyword>
<name>B4S871_PROA2</name>
<dbReference type="EMBL" id="CP001108">
    <property type="protein sequence ID" value="ACF46258.1"/>
    <property type="molecule type" value="Genomic_DNA"/>
</dbReference>
<dbReference type="KEGG" id="paa:Paes_1232"/>
<dbReference type="eggNOG" id="COG0702">
    <property type="taxonomic scope" value="Bacteria"/>
</dbReference>
<dbReference type="PANTHER" id="PTHR47128:SF2">
    <property type="entry name" value="PROTEIN HIGH CHLOROPHYLL FLUORESCENCE PHENOTYPE 244, CHLOROPLASTIC"/>
    <property type="match status" value="1"/>
</dbReference>
<dbReference type="HOGENOM" id="CLU_007383_6_6_10"/>
<dbReference type="InterPro" id="IPR044256">
    <property type="entry name" value="HCF244-like"/>
</dbReference>
<protein>
    <submittedName>
        <fullName evidence="4">NmrA family protein</fullName>
    </submittedName>
</protein>
<dbReference type="SUPFAM" id="SSF51735">
    <property type="entry name" value="NAD(P)-binding Rossmann-fold domains"/>
    <property type="match status" value="1"/>
</dbReference>
<evidence type="ECO:0000256" key="2">
    <source>
        <dbReference type="ARBA" id="ARBA00023276"/>
    </source>
</evidence>
<dbReference type="PANTHER" id="PTHR47128">
    <property type="match status" value="1"/>
</dbReference>